<feature type="transmembrane region" description="Helical" evidence="2">
    <location>
        <begin position="147"/>
        <end position="166"/>
    </location>
</feature>
<protein>
    <submittedName>
        <fullName evidence="3">Uncharacterized protein</fullName>
    </submittedName>
</protein>
<comment type="caution">
    <text evidence="3">The sequence shown here is derived from an EMBL/GenBank/DDBJ whole genome shotgun (WGS) entry which is preliminary data.</text>
</comment>
<feature type="transmembrane region" description="Helical" evidence="2">
    <location>
        <begin position="98"/>
        <end position="117"/>
    </location>
</feature>
<evidence type="ECO:0000256" key="2">
    <source>
        <dbReference type="SAM" id="Phobius"/>
    </source>
</evidence>
<gene>
    <name evidence="3" type="ORF">IAB90_01305</name>
</gene>
<dbReference type="AlphaFoldDB" id="A0A9D1AH08"/>
<reference evidence="3" key="1">
    <citation type="submission" date="2020-10" db="EMBL/GenBank/DDBJ databases">
        <authorList>
            <person name="Gilroy R."/>
        </authorList>
    </citation>
    <scope>NUCLEOTIDE SEQUENCE</scope>
    <source>
        <strain evidence="3">ChiW25-3613</strain>
    </source>
</reference>
<keyword evidence="2" id="KW-0812">Transmembrane</keyword>
<dbReference type="EMBL" id="DVHB01000026">
    <property type="protein sequence ID" value="HIR38996.1"/>
    <property type="molecule type" value="Genomic_DNA"/>
</dbReference>
<keyword evidence="2" id="KW-0472">Membrane</keyword>
<sequence>MDEERKNGAEVPQDGQNCGADNQKTPQYGQTNARSGQNGATPEEPGGGQSEGNFSEGSGGKGSHDGGHGGHGGQKERAKFTLWQRPAEDPNRKKYSRAFQVALAGISCGIAVAALMLGYYVNVLIGTAYIVAQIALMIPLSKQFYGVDLLAYIATVVLALLVGGLVGRWWEFIPFVMFFGLHPIVNSLQIRYRVNRWLALVVKMIWFDAMLFVMYYALGSFMGFTSSEFWQTINNYVWIIILVAGSLLLWLYDFIMFKVQIWINMLVYRIKK</sequence>
<name>A0A9D1AH08_9FIRM</name>
<feature type="region of interest" description="Disordered" evidence="1">
    <location>
        <begin position="1"/>
        <end position="76"/>
    </location>
</feature>
<organism evidence="3 4">
    <name type="scientific">Candidatus Coproplasma stercoripullorum</name>
    <dbReference type="NCBI Taxonomy" id="2840751"/>
    <lineage>
        <taxon>Bacteria</taxon>
        <taxon>Bacillati</taxon>
        <taxon>Bacillota</taxon>
        <taxon>Clostridia</taxon>
        <taxon>Eubacteriales</taxon>
        <taxon>Candidatus Coproplasma</taxon>
    </lineage>
</organism>
<evidence type="ECO:0000313" key="3">
    <source>
        <dbReference type="EMBL" id="HIR38996.1"/>
    </source>
</evidence>
<accession>A0A9D1AH08</accession>
<feature type="compositionally biased region" description="Polar residues" evidence="1">
    <location>
        <begin position="14"/>
        <end position="40"/>
    </location>
</feature>
<evidence type="ECO:0000256" key="1">
    <source>
        <dbReference type="SAM" id="MobiDB-lite"/>
    </source>
</evidence>
<feature type="transmembrane region" description="Helical" evidence="2">
    <location>
        <begin position="236"/>
        <end position="255"/>
    </location>
</feature>
<keyword evidence="2" id="KW-1133">Transmembrane helix</keyword>
<proteinExistence type="predicted"/>
<feature type="compositionally biased region" description="Basic and acidic residues" evidence="1">
    <location>
        <begin position="62"/>
        <end position="76"/>
    </location>
</feature>
<feature type="transmembrane region" description="Helical" evidence="2">
    <location>
        <begin position="197"/>
        <end position="216"/>
    </location>
</feature>
<reference evidence="3" key="2">
    <citation type="journal article" date="2021" name="PeerJ">
        <title>Extensive microbial diversity within the chicken gut microbiome revealed by metagenomics and culture.</title>
        <authorList>
            <person name="Gilroy R."/>
            <person name="Ravi A."/>
            <person name="Getino M."/>
            <person name="Pursley I."/>
            <person name="Horton D.L."/>
            <person name="Alikhan N.F."/>
            <person name="Baker D."/>
            <person name="Gharbi K."/>
            <person name="Hall N."/>
            <person name="Watson M."/>
            <person name="Adriaenssens E.M."/>
            <person name="Foster-Nyarko E."/>
            <person name="Jarju S."/>
            <person name="Secka A."/>
            <person name="Antonio M."/>
            <person name="Oren A."/>
            <person name="Chaudhuri R.R."/>
            <person name="La Ragione R."/>
            <person name="Hildebrand F."/>
            <person name="Pallen M.J."/>
        </authorList>
    </citation>
    <scope>NUCLEOTIDE SEQUENCE</scope>
    <source>
        <strain evidence="3">ChiW25-3613</strain>
    </source>
</reference>
<dbReference type="Proteomes" id="UP000824179">
    <property type="component" value="Unassembled WGS sequence"/>
</dbReference>
<evidence type="ECO:0000313" key="4">
    <source>
        <dbReference type="Proteomes" id="UP000824179"/>
    </source>
</evidence>